<feature type="compositionally biased region" description="Pro residues" evidence="1">
    <location>
        <begin position="179"/>
        <end position="210"/>
    </location>
</feature>
<evidence type="ECO:0000313" key="3">
    <source>
        <dbReference type="Proteomes" id="UP000249757"/>
    </source>
</evidence>
<sequence>MPSSKKASSPPGKSNQNTLTRDARAFKNAHCTIKDKTVSLSLSNPAPEELAKNYHQSTLSCIEEEHRKRIHTNNNLASGCGVVHGRYTTPRRVSFSNNLSIRDFDGDRAPSSVGKDTRAVSPAPTQDEDLGVAPVANANHDWALDMASAAGEDDSEEDDGPFSRQPSCRPEPYHHPEPSRQPFPSLEPLPYRRPSPSRQPSPYRQPSPCR</sequence>
<reference evidence="3" key="1">
    <citation type="journal article" date="2022" name="Microb. Genom.">
        <title>A global pangenome for the wheat fungal pathogen Pyrenophora tritici-repentis and prediction of effector protein structural homology.</title>
        <authorList>
            <person name="Moolhuijzen P.M."/>
            <person name="See P.T."/>
            <person name="Shi G."/>
            <person name="Powell H.R."/>
            <person name="Cockram J."/>
            <person name="Jorgensen L.N."/>
            <person name="Benslimane H."/>
            <person name="Strelkov S.E."/>
            <person name="Turner J."/>
            <person name="Liu Z."/>
            <person name="Moffat C.S."/>
        </authorList>
    </citation>
    <scope>NUCLEOTIDE SEQUENCE [LARGE SCALE GENOMIC DNA]</scope>
</reference>
<accession>A0A922NDH4</accession>
<dbReference type="Proteomes" id="UP000249757">
    <property type="component" value="Unassembled WGS sequence"/>
</dbReference>
<protein>
    <submittedName>
        <fullName evidence="2">Uncharacterized protein</fullName>
    </submittedName>
</protein>
<evidence type="ECO:0000313" key="2">
    <source>
        <dbReference type="EMBL" id="KAI1512146.1"/>
    </source>
</evidence>
<feature type="compositionally biased region" description="Acidic residues" evidence="1">
    <location>
        <begin position="151"/>
        <end position="160"/>
    </location>
</feature>
<keyword evidence="3" id="KW-1185">Reference proteome</keyword>
<feature type="region of interest" description="Disordered" evidence="1">
    <location>
        <begin position="145"/>
        <end position="210"/>
    </location>
</feature>
<comment type="caution">
    <text evidence="2">The sequence shown here is derived from an EMBL/GenBank/DDBJ whole genome shotgun (WGS) entry which is preliminary data.</text>
</comment>
<gene>
    <name evidence="2" type="ORF">Ptr86124_008986</name>
</gene>
<proteinExistence type="predicted"/>
<organism evidence="2 3">
    <name type="scientific">Pyrenophora tritici-repentis</name>
    <dbReference type="NCBI Taxonomy" id="45151"/>
    <lineage>
        <taxon>Eukaryota</taxon>
        <taxon>Fungi</taxon>
        <taxon>Dikarya</taxon>
        <taxon>Ascomycota</taxon>
        <taxon>Pezizomycotina</taxon>
        <taxon>Dothideomycetes</taxon>
        <taxon>Pleosporomycetidae</taxon>
        <taxon>Pleosporales</taxon>
        <taxon>Pleosporineae</taxon>
        <taxon>Pleosporaceae</taxon>
        <taxon>Pyrenophora</taxon>
    </lineage>
</organism>
<feature type="compositionally biased region" description="Low complexity" evidence="1">
    <location>
        <begin position="1"/>
        <end position="14"/>
    </location>
</feature>
<dbReference type="EMBL" id="NRDI02000012">
    <property type="protein sequence ID" value="KAI1512146.1"/>
    <property type="molecule type" value="Genomic_DNA"/>
</dbReference>
<name>A0A922NDH4_9PLEO</name>
<feature type="region of interest" description="Disordered" evidence="1">
    <location>
        <begin position="101"/>
        <end position="133"/>
    </location>
</feature>
<evidence type="ECO:0000256" key="1">
    <source>
        <dbReference type="SAM" id="MobiDB-lite"/>
    </source>
</evidence>
<dbReference type="AlphaFoldDB" id="A0A922NDH4"/>
<feature type="region of interest" description="Disordered" evidence="1">
    <location>
        <begin position="1"/>
        <end position="26"/>
    </location>
</feature>